<dbReference type="Pfam" id="PF13432">
    <property type="entry name" value="TPR_16"/>
    <property type="match status" value="6"/>
</dbReference>
<feature type="repeat" description="TPR" evidence="1">
    <location>
        <begin position="795"/>
        <end position="828"/>
    </location>
</feature>
<reference evidence="3" key="1">
    <citation type="submission" date="2023-06" db="EMBL/GenBank/DDBJ databases">
        <title>Cytophagales bacterium Strain LB-30, isolated from soil.</title>
        <authorList>
            <person name="Liu B."/>
        </authorList>
    </citation>
    <scope>NUCLEOTIDE SEQUENCE</scope>
    <source>
        <strain evidence="3">LB-30</strain>
    </source>
</reference>
<dbReference type="Proteomes" id="UP001168552">
    <property type="component" value="Unassembled WGS sequence"/>
</dbReference>
<sequence>MRKLIIPFLLASVASFAQSPVGQNQPDRTYLTALELFDKGHMGSARAMFERYASYEESPIISEDAQYYIAFAALNLFNEDGEYKIDRFVKEYPNNPKAELANLSLGLSYFREKNYAKAAEYLNKVDFSELNTANAAEGRFKLAYSLFARQQFDQALVHFNFLKRANGEYYFASNYYAGYIEYRIKAYDLALSDFLRAEKGDSYVAVVPYMLASVYYAQKDFDKLISYAIEALEKKEVRNKAELKLLLADGYFQTEDFEKSARYFTQYMDENPSLSDKGLQFKAGYAFMQMGDNARAIELFKNVALEDSETGQFASYYLGVLYQKEGNLPFAETAFQKAAQKTFNPKIQEEASFAAAKIAFTQGEYSDAIEGFKKFSKNYPSSSYQEEVNELLSEAYLSSNNYQEALAYMESIPNKSANIKKTYQRVAVYKGVELFNNANYYEAVKIFEKSLQFPMDKEWTAIAHFWMGEAYSIGKKYNEAINAYAAVFRQAAEGSEYFIRARYGIGYAYFNTKQYEKALTHFKEYTDASDRKSNLVFYPDAWIRLADCYYVNKLYNKAVETYNEAIQANNPDKDYALFQKGVIQSIQGNGEGAKSTLKAMLKEFPQSRYADDAEFQYAQIDFEQGNYEQAVKGFTVVINTRKQSPFVPYALGKRAIANYNLKNYSQTEADYKEVLEHHITHKTANSALLGLQEVLTLQNRSEEFEPYLTRYKNVNPENAGLASVEFESAKNLYFNQKYDKSISSFQNFLSNYPESGFVFEARYYLAESYYRANNSSEAIRYFEEVIADNQTPYIVRSMQRIAELEFKKGDYERAMQFYHRVLPIANTKKEQYNAWSGLMDTHYLLAAYDSVVYYAQIILERGNVSASAQNKASLYLGKAAFQQGNYEKATDEFLNTLNSARDEYGAEAQYLIALMYYNQKNYSQSLQSVYELKDKFATYEYWLGKAFLLIADNFIATGEIFQAKATLESIIEKSPVSSIVQEAQTALKKLNESNATAPQGTDSTQSN</sequence>
<dbReference type="SUPFAM" id="SSF81901">
    <property type="entry name" value="HCP-like"/>
    <property type="match status" value="1"/>
</dbReference>
<accession>A0ABT8F1E9</accession>
<evidence type="ECO:0000313" key="3">
    <source>
        <dbReference type="EMBL" id="MDN4164064.1"/>
    </source>
</evidence>
<dbReference type="InterPro" id="IPR019734">
    <property type="entry name" value="TPR_rpt"/>
</dbReference>
<dbReference type="SUPFAM" id="SSF48452">
    <property type="entry name" value="TPR-like"/>
    <property type="match status" value="4"/>
</dbReference>
<evidence type="ECO:0000313" key="4">
    <source>
        <dbReference type="Proteomes" id="UP001168552"/>
    </source>
</evidence>
<dbReference type="RefSeq" id="WP_320002591.1">
    <property type="nucleotide sequence ID" value="NZ_JAUHJS010000001.1"/>
</dbReference>
<dbReference type="PROSITE" id="PS50005">
    <property type="entry name" value="TPR"/>
    <property type="match status" value="4"/>
</dbReference>
<comment type="caution">
    <text evidence="3">The sequence shown here is derived from an EMBL/GenBank/DDBJ whole genome shotgun (WGS) entry which is preliminary data.</text>
</comment>
<dbReference type="Gene3D" id="1.25.40.10">
    <property type="entry name" value="Tetratricopeptide repeat domain"/>
    <property type="match status" value="9"/>
</dbReference>
<evidence type="ECO:0000256" key="2">
    <source>
        <dbReference type="SAM" id="SignalP"/>
    </source>
</evidence>
<dbReference type="SMART" id="SM00671">
    <property type="entry name" value="SEL1"/>
    <property type="match status" value="6"/>
</dbReference>
<keyword evidence="1" id="KW-0802">TPR repeat</keyword>
<evidence type="ECO:0000256" key="1">
    <source>
        <dbReference type="PROSITE-ProRule" id="PRU00339"/>
    </source>
</evidence>
<organism evidence="3 4">
    <name type="scientific">Shiella aurantiaca</name>
    <dbReference type="NCBI Taxonomy" id="3058365"/>
    <lineage>
        <taxon>Bacteria</taxon>
        <taxon>Pseudomonadati</taxon>
        <taxon>Bacteroidota</taxon>
        <taxon>Cytophagia</taxon>
        <taxon>Cytophagales</taxon>
        <taxon>Shiellaceae</taxon>
        <taxon>Shiella</taxon>
    </lineage>
</organism>
<feature type="chain" id="PRO_5045605357" evidence="2">
    <location>
        <begin position="20"/>
        <end position="1007"/>
    </location>
</feature>
<dbReference type="InterPro" id="IPR011990">
    <property type="entry name" value="TPR-like_helical_dom_sf"/>
</dbReference>
<name>A0ABT8F1E9_9BACT</name>
<keyword evidence="2" id="KW-0732">Signal</keyword>
<proteinExistence type="predicted"/>
<dbReference type="Pfam" id="PF13174">
    <property type="entry name" value="TPR_6"/>
    <property type="match status" value="1"/>
</dbReference>
<dbReference type="InterPro" id="IPR006597">
    <property type="entry name" value="Sel1-like"/>
</dbReference>
<protein>
    <submittedName>
        <fullName evidence="3">Tetratricopeptide repeat protein</fullName>
    </submittedName>
</protein>
<feature type="signal peptide" evidence="2">
    <location>
        <begin position="1"/>
        <end position="19"/>
    </location>
</feature>
<dbReference type="SMART" id="SM00028">
    <property type="entry name" value="TPR"/>
    <property type="match status" value="14"/>
</dbReference>
<keyword evidence="4" id="KW-1185">Reference proteome</keyword>
<dbReference type="PANTHER" id="PTHR12558">
    <property type="entry name" value="CELL DIVISION CYCLE 16,23,27"/>
    <property type="match status" value="1"/>
</dbReference>
<gene>
    <name evidence="3" type="ORF">QWY31_01055</name>
</gene>
<feature type="repeat" description="TPR" evidence="1">
    <location>
        <begin position="241"/>
        <end position="274"/>
    </location>
</feature>
<dbReference type="Pfam" id="PF13181">
    <property type="entry name" value="TPR_8"/>
    <property type="match status" value="1"/>
</dbReference>
<feature type="repeat" description="TPR" evidence="1">
    <location>
        <begin position="499"/>
        <end position="532"/>
    </location>
</feature>
<dbReference type="PANTHER" id="PTHR12558:SF13">
    <property type="entry name" value="CELL DIVISION CYCLE PROTEIN 27 HOMOLOG"/>
    <property type="match status" value="1"/>
</dbReference>
<feature type="repeat" description="TPR" evidence="1">
    <location>
        <begin position="539"/>
        <end position="572"/>
    </location>
</feature>
<dbReference type="EMBL" id="JAUHJS010000001">
    <property type="protein sequence ID" value="MDN4164064.1"/>
    <property type="molecule type" value="Genomic_DNA"/>
</dbReference>